<evidence type="ECO:0000313" key="2">
    <source>
        <dbReference type="EMBL" id="RFT06947.1"/>
    </source>
</evidence>
<reference evidence="2 3" key="1">
    <citation type="submission" date="2018-07" db="EMBL/GenBank/DDBJ databases">
        <title>GABA Modulating Bacteria of the Human Gut Microbiota.</title>
        <authorList>
            <person name="Strandwitz P."/>
            <person name="Kim K.H."/>
            <person name="Terekhova D."/>
            <person name="Liu J.K."/>
            <person name="Sharma A."/>
            <person name="Levering J."/>
            <person name="Mcdonald D."/>
            <person name="Dietrich D."/>
            <person name="Ramadhar T.R."/>
            <person name="Lekbua A."/>
            <person name="Mroue N."/>
            <person name="Liston C."/>
            <person name="Stewart E.J."/>
            <person name="Dubin M.J."/>
            <person name="Zengler K."/>
            <person name="Knight R."/>
            <person name="Gilbert J.A."/>
            <person name="Clardy J."/>
            <person name="Lewis K."/>
        </authorList>
    </citation>
    <scope>NUCLEOTIDE SEQUENCE [LARGE SCALE GENOMIC DNA]</scope>
    <source>
        <strain evidence="2 3">KLE1738</strain>
    </source>
</reference>
<comment type="caution">
    <text evidence="2">The sequence shown here is derived from an EMBL/GenBank/DDBJ whole genome shotgun (WGS) entry which is preliminary data.</text>
</comment>
<proteinExistence type="predicted"/>
<sequence>MGKKENQAKKQDKNLKKERKKETPLGPDQRETEPQGSSFVTKHREKPGAGGYSVLKIKHAAKLKHWDRRGKVF</sequence>
<gene>
    <name evidence="2" type="ORF">DV520_04410</name>
</gene>
<evidence type="ECO:0000256" key="1">
    <source>
        <dbReference type="SAM" id="MobiDB-lite"/>
    </source>
</evidence>
<protein>
    <submittedName>
        <fullName evidence="2">Uncharacterized protein</fullName>
    </submittedName>
</protein>
<organism evidence="2 3">
    <name type="scientific">Evtepia gabavorous</name>
    <dbReference type="NCBI Taxonomy" id="2211183"/>
    <lineage>
        <taxon>Bacteria</taxon>
        <taxon>Bacillati</taxon>
        <taxon>Bacillota</taxon>
        <taxon>Clostridia</taxon>
        <taxon>Eubacteriales</taxon>
        <taxon>Evtepia</taxon>
    </lineage>
</organism>
<evidence type="ECO:0000313" key="3">
    <source>
        <dbReference type="Proteomes" id="UP000260649"/>
    </source>
</evidence>
<name>A0A3E2B4L9_9FIRM</name>
<feature type="compositionally biased region" description="Basic and acidic residues" evidence="1">
    <location>
        <begin position="1"/>
        <end position="33"/>
    </location>
</feature>
<accession>A0A3E2B4L9</accession>
<keyword evidence="3" id="KW-1185">Reference proteome</keyword>
<feature type="region of interest" description="Disordered" evidence="1">
    <location>
        <begin position="1"/>
        <end position="53"/>
    </location>
</feature>
<dbReference type="AlphaFoldDB" id="A0A3E2B4L9"/>
<dbReference type="Proteomes" id="UP000260649">
    <property type="component" value="Unassembled WGS sequence"/>
</dbReference>
<dbReference type="EMBL" id="QQRQ01000005">
    <property type="protein sequence ID" value="RFT06947.1"/>
    <property type="molecule type" value="Genomic_DNA"/>
</dbReference>